<evidence type="ECO:0000313" key="2">
    <source>
        <dbReference type="EMBL" id="KAF9056846.1"/>
    </source>
</evidence>
<feature type="compositionally biased region" description="Low complexity" evidence="1">
    <location>
        <begin position="275"/>
        <end position="289"/>
    </location>
</feature>
<feature type="compositionally biased region" description="Polar residues" evidence="1">
    <location>
        <begin position="27"/>
        <end position="51"/>
    </location>
</feature>
<accession>A0A9P5P8E5</accession>
<organism evidence="2 3">
    <name type="scientific">Rhodocollybia butyracea</name>
    <dbReference type="NCBI Taxonomy" id="206335"/>
    <lineage>
        <taxon>Eukaryota</taxon>
        <taxon>Fungi</taxon>
        <taxon>Dikarya</taxon>
        <taxon>Basidiomycota</taxon>
        <taxon>Agaricomycotina</taxon>
        <taxon>Agaricomycetes</taxon>
        <taxon>Agaricomycetidae</taxon>
        <taxon>Agaricales</taxon>
        <taxon>Marasmiineae</taxon>
        <taxon>Omphalotaceae</taxon>
        <taxon>Rhodocollybia</taxon>
    </lineage>
</organism>
<feature type="compositionally biased region" description="Polar residues" evidence="1">
    <location>
        <begin position="404"/>
        <end position="415"/>
    </location>
</feature>
<feature type="compositionally biased region" description="Low complexity" evidence="1">
    <location>
        <begin position="118"/>
        <end position="133"/>
    </location>
</feature>
<protein>
    <submittedName>
        <fullName evidence="2">Uncharacterized protein</fullName>
    </submittedName>
</protein>
<dbReference type="EMBL" id="JADNRY010000421">
    <property type="protein sequence ID" value="KAF9056846.1"/>
    <property type="molecule type" value="Genomic_DNA"/>
</dbReference>
<feature type="compositionally biased region" description="Low complexity" evidence="1">
    <location>
        <begin position="55"/>
        <end position="72"/>
    </location>
</feature>
<evidence type="ECO:0000256" key="1">
    <source>
        <dbReference type="SAM" id="MobiDB-lite"/>
    </source>
</evidence>
<feature type="region of interest" description="Disordered" evidence="1">
    <location>
        <begin position="27"/>
        <end position="166"/>
    </location>
</feature>
<gene>
    <name evidence="2" type="ORF">BDP27DRAFT_1344638</name>
</gene>
<feature type="compositionally biased region" description="Basic residues" evidence="1">
    <location>
        <begin position="469"/>
        <end position="480"/>
    </location>
</feature>
<proteinExistence type="predicted"/>
<feature type="compositionally biased region" description="Polar residues" evidence="1">
    <location>
        <begin position="73"/>
        <end position="86"/>
    </location>
</feature>
<feature type="compositionally biased region" description="Basic and acidic residues" evidence="1">
    <location>
        <begin position="440"/>
        <end position="458"/>
    </location>
</feature>
<dbReference type="Proteomes" id="UP000772434">
    <property type="component" value="Unassembled WGS sequence"/>
</dbReference>
<evidence type="ECO:0000313" key="3">
    <source>
        <dbReference type="Proteomes" id="UP000772434"/>
    </source>
</evidence>
<feature type="compositionally biased region" description="Polar residues" evidence="1">
    <location>
        <begin position="372"/>
        <end position="381"/>
    </location>
</feature>
<feature type="region of interest" description="Disordered" evidence="1">
    <location>
        <begin position="354"/>
        <end position="387"/>
    </location>
</feature>
<name>A0A9P5P8E5_9AGAR</name>
<dbReference type="AlphaFoldDB" id="A0A9P5P8E5"/>
<feature type="region of interest" description="Disordered" evidence="1">
    <location>
        <begin position="275"/>
        <end position="341"/>
    </location>
</feature>
<keyword evidence="3" id="KW-1185">Reference proteome</keyword>
<sequence>MSTSQSENSGSSSNGFEAYTNVNPWAISRTTPSASNSDTPASSVPATQLETETYADQASSSSQSAFAAHSPSGSQTTRTDSSSFNPLSLLERLGLPTLHDEQSPPLFQEKNHSNHGASESNSGSDSFSSIPSSYQPTPQDAPTSFPLHHNSGDFTSPPEHRIPIHPPAPSISAPRWNPGHVGLGLGIGPGSQNPQLVHQARFSPNPNPPPQLYAYAGLGVGPAADSSILPMLQFALQAGPACYPAVHRLFTATAQVHAAAADIIDIVAAQQTQYSTHNPTTSAPASSSSQLPEYPSESFMIPPLDTQSSFWGLANGQAKDDSVNSSTNSNPVPNPARFYPATLGASAGRGVSISKGTAHVPVPGRDRVGKASVNSGIGSNNQERRSHIDTSYENLRLAQDLHNQRISSSSPQNPHYSRLDEELSSYKSPTPPPAYNEYTQRTRDLGSRVAHDKRESRSSRRPSYLGPKSARRSQNRRRRQAAANCKINPELAGGVRS</sequence>
<comment type="caution">
    <text evidence="2">The sequence shown here is derived from an EMBL/GenBank/DDBJ whole genome shotgun (WGS) entry which is preliminary data.</text>
</comment>
<feature type="region of interest" description="Disordered" evidence="1">
    <location>
        <begin position="403"/>
        <end position="497"/>
    </location>
</feature>
<reference evidence="2" key="1">
    <citation type="submission" date="2020-11" db="EMBL/GenBank/DDBJ databases">
        <authorList>
            <consortium name="DOE Joint Genome Institute"/>
            <person name="Ahrendt S."/>
            <person name="Riley R."/>
            <person name="Andreopoulos W."/>
            <person name="Labutti K."/>
            <person name="Pangilinan J."/>
            <person name="Ruiz-Duenas F.J."/>
            <person name="Barrasa J.M."/>
            <person name="Sanchez-Garcia M."/>
            <person name="Camarero S."/>
            <person name="Miyauchi S."/>
            <person name="Serrano A."/>
            <person name="Linde D."/>
            <person name="Babiker R."/>
            <person name="Drula E."/>
            <person name="Ayuso-Fernandez I."/>
            <person name="Pacheco R."/>
            <person name="Padilla G."/>
            <person name="Ferreira P."/>
            <person name="Barriuso J."/>
            <person name="Kellner H."/>
            <person name="Castanera R."/>
            <person name="Alfaro M."/>
            <person name="Ramirez L."/>
            <person name="Pisabarro A.G."/>
            <person name="Kuo A."/>
            <person name="Tritt A."/>
            <person name="Lipzen A."/>
            <person name="He G."/>
            <person name="Yan M."/>
            <person name="Ng V."/>
            <person name="Cullen D."/>
            <person name="Martin F."/>
            <person name="Rosso M.-N."/>
            <person name="Henrissat B."/>
            <person name="Hibbett D."/>
            <person name="Martinez A.T."/>
            <person name="Grigoriev I.V."/>
        </authorList>
    </citation>
    <scope>NUCLEOTIDE SEQUENCE</scope>
    <source>
        <strain evidence="2">AH 40177</strain>
    </source>
</reference>